<evidence type="ECO:0000259" key="1">
    <source>
        <dbReference type="Pfam" id="PF23343"/>
    </source>
</evidence>
<dbReference type="EMBL" id="OM869666">
    <property type="protein sequence ID" value="UPW41795.1"/>
    <property type="molecule type" value="Genomic_DNA"/>
</dbReference>
<evidence type="ECO:0000313" key="2">
    <source>
        <dbReference type="EMBL" id="UPW41795.1"/>
    </source>
</evidence>
<accession>A0A976N314</accession>
<protein>
    <submittedName>
        <fullName evidence="2">Replication initiator protein</fullName>
    </submittedName>
</protein>
<name>A0A976N314_9VIRU</name>
<organism evidence="2">
    <name type="scientific">Peromfec virus RodF7_9</name>
    <dbReference type="NCBI Taxonomy" id="2929356"/>
    <lineage>
        <taxon>Viruses</taxon>
        <taxon>Monodnaviria</taxon>
        <taxon>Sangervirae</taxon>
        <taxon>Phixviricota</taxon>
        <taxon>Malgrandaviricetes</taxon>
        <taxon>Petitvirales</taxon>
        <taxon>Microviridae</taxon>
    </lineage>
</organism>
<dbReference type="InterPro" id="IPR056906">
    <property type="entry name" value="ORF2/G2P_dom"/>
</dbReference>
<proteinExistence type="predicted"/>
<dbReference type="Pfam" id="PF23343">
    <property type="entry name" value="REP_ORF2-G2P"/>
    <property type="match status" value="1"/>
</dbReference>
<reference evidence="2" key="1">
    <citation type="submission" date="2022-02" db="EMBL/GenBank/DDBJ databases">
        <title>Towards deciphering the DNA virus diversity associated with rodent species in the families Cricetidae and Heteromyidae.</title>
        <authorList>
            <person name="Lund M."/>
            <person name="Larsen B.B."/>
            <person name="Gryseels S."/>
            <person name="Kraberger S."/>
            <person name="Rowsey D.M."/>
            <person name="Steger L."/>
            <person name="Yule K.M."/>
            <person name="Upham N.S."/>
            <person name="Worobey M."/>
            <person name="Van Doorslaer K."/>
            <person name="Varsani A."/>
        </authorList>
    </citation>
    <scope>NUCLEOTIDE SEQUENCE</scope>
    <source>
        <strain evidence="2">NeonRodF7_9</strain>
    </source>
</reference>
<sequence length="477" mass="55721">MCTNFIAITNPTAERLFKPGLSVKIYDQRLRFDSLYAVRKYFIRNFGECSQDKKIQQQNIYNLTHNVTISVNDVDIPCFIACKCGKCSECRDERRRNYSARATIEAADNPHIIFYTLTYDDAHLPDCGLNRSDVVKFHKRFRERLARWYSSKFNVSIEYARERTQYRTFYAGEYGTNPLKTRRPHYHGLFFFKNPFFYEYISAVYEIFKMCWTLCDWDTLECYKSSNPKNNFSAARACFQVARSPKAAARYITKYITKLDNQSVPDGKNPLFVQGPVKGGSLGCSNLDTHVSAILNSSDGTFKVSVKGDIATLGIPKNLLQKIYPSLSRDFVNISTDSRQLKYALDKLYPLIPDDSLYSTQIVGTLDTVIAPRNYLFKSLDNTLAIDSEFTSYVDNLARQNDVHKMYSFLMYLMGEYYHYPTEDEFIDKYLSNLRYISHLKRKKLTFEEYHKIQSKLYYQELNYVNNNLMNDDYLPF</sequence>
<feature type="domain" description="Replication-associated protein ORF2/G2P" evidence="1">
    <location>
        <begin position="113"/>
        <end position="259"/>
    </location>
</feature>